<evidence type="ECO:0000256" key="1">
    <source>
        <dbReference type="SAM" id="SignalP"/>
    </source>
</evidence>
<dbReference type="InterPro" id="IPR016186">
    <property type="entry name" value="C-type_lectin-like/link_sf"/>
</dbReference>
<keyword evidence="1" id="KW-0732">Signal</keyword>
<accession>A0AAV2QPV4</accession>
<organism evidence="3 4">
    <name type="scientific">Meganyctiphanes norvegica</name>
    <name type="common">Northern krill</name>
    <name type="synonym">Thysanopoda norvegica</name>
    <dbReference type="NCBI Taxonomy" id="48144"/>
    <lineage>
        <taxon>Eukaryota</taxon>
        <taxon>Metazoa</taxon>
        <taxon>Ecdysozoa</taxon>
        <taxon>Arthropoda</taxon>
        <taxon>Crustacea</taxon>
        <taxon>Multicrustacea</taxon>
        <taxon>Malacostraca</taxon>
        <taxon>Eumalacostraca</taxon>
        <taxon>Eucarida</taxon>
        <taxon>Euphausiacea</taxon>
        <taxon>Euphausiidae</taxon>
        <taxon>Meganyctiphanes</taxon>
    </lineage>
</organism>
<name>A0AAV2QPV4_MEGNR</name>
<dbReference type="AlphaFoldDB" id="A0AAV2QPV4"/>
<dbReference type="InterPro" id="IPR016187">
    <property type="entry name" value="CTDL_fold"/>
</dbReference>
<dbReference type="EMBL" id="CAXKWB010009903">
    <property type="protein sequence ID" value="CAL4096284.1"/>
    <property type="molecule type" value="Genomic_DNA"/>
</dbReference>
<feature type="domain" description="C-type lectin" evidence="2">
    <location>
        <begin position="51"/>
        <end position="180"/>
    </location>
</feature>
<keyword evidence="4" id="KW-1185">Reference proteome</keyword>
<dbReference type="SUPFAM" id="SSF56436">
    <property type="entry name" value="C-type lectin-like"/>
    <property type="match status" value="1"/>
</dbReference>
<feature type="non-terminal residue" evidence="3">
    <location>
        <position position="202"/>
    </location>
</feature>
<feature type="signal peptide" evidence="1">
    <location>
        <begin position="1"/>
        <end position="25"/>
    </location>
</feature>
<dbReference type="PROSITE" id="PS50041">
    <property type="entry name" value="C_TYPE_LECTIN_2"/>
    <property type="match status" value="1"/>
</dbReference>
<dbReference type="Gene3D" id="3.10.100.10">
    <property type="entry name" value="Mannose-Binding Protein A, subunit A"/>
    <property type="match status" value="1"/>
</dbReference>
<dbReference type="InterPro" id="IPR001304">
    <property type="entry name" value="C-type_lectin-like"/>
</dbReference>
<evidence type="ECO:0000259" key="2">
    <source>
        <dbReference type="PROSITE" id="PS50041"/>
    </source>
</evidence>
<evidence type="ECO:0000313" key="3">
    <source>
        <dbReference type="EMBL" id="CAL4096284.1"/>
    </source>
</evidence>
<reference evidence="3 4" key="1">
    <citation type="submission" date="2024-05" db="EMBL/GenBank/DDBJ databases">
        <authorList>
            <person name="Wallberg A."/>
        </authorList>
    </citation>
    <scope>NUCLEOTIDE SEQUENCE [LARGE SCALE GENOMIC DNA]</scope>
</reference>
<dbReference type="Proteomes" id="UP001497623">
    <property type="component" value="Unassembled WGS sequence"/>
</dbReference>
<dbReference type="Pfam" id="PF00059">
    <property type="entry name" value="Lectin_C"/>
    <property type="match status" value="1"/>
</dbReference>
<gene>
    <name evidence="3" type="ORF">MNOR_LOCUS15666</name>
</gene>
<dbReference type="SMART" id="SM00034">
    <property type="entry name" value="CLECT"/>
    <property type="match status" value="1"/>
</dbReference>
<sequence length="202" mass="22846">MTVQSATMCHKLSMWILAAVGLAYALPVANCEPTVEYNITSSGCESPFQLINNGCYYFSDIQLDFNQAVDYCSSLTHGHVYEITLAMLDYDRQEDQALLKAVADKDIIFWVGGKSDDNNNWKWIDNRDVNLQAPFWNLENPKDDQKNCMTAQKTVSSNAGVIRAYTYDSDCSDSLNFICKTGNIICPVDFIKLGNYCYMQSW</sequence>
<protein>
    <recommendedName>
        <fullName evidence="2">C-type lectin domain-containing protein</fullName>
    </recommendedName>
</protein>
<feature type="chain" id="PRO_5043382605" description="C-type lectin domain-containing protein" evidence="1">
    <location>
        <begin position="26"/>
        <end position="202"/>
    </location>
</feature>
<evidence type="ECO:0000313" key="4">
    <source>
        <dbReference type="Proteomes" id="UP001497623"/>
    </source>
</evidence>
<comment type="caution">
    <text evidence="3">The sequence shown here is derived from an EMBL/GenBank/DDBJ whole genome shotgun (WGS) entry which is preliminary data.</text>
</comment>
<proteinExistence type="predicted"/>